<sequence>MRRRPNICDACVRLQKRSNPDAQTSLDRWIPYCDAFPEGVPNEIYRNGFDHRNPFEGDRGIRFELRPGGERALAAYESAAARKQNAASGQGTAPGQGRGTGQGG</sequence>
<evidence type="ECO:0000313" key="3">
    <source>
        <dbReference type="Proteomes" id="UP000183413"/>
    </source>
</evidence>
<accession>A0A1I5G9Q7</accession>
<dbReference type="RefSeq" id="WP_143118460.1">
    <property type="nucleotide sequence ID" value="NZ_CP083237.1"/>
</dbReference>
<dbReference type="AlphaFoldDB" id="A0A1I5G9Q7"/>
<feature type="compositionally biased region" description="Gly residues" evidence="1">
    <location>
        <begin position="92"/>
        <end position="104"/>
    </location>
</feature>
<evidence type="ECO:0000313" key="2">
    <source>
        <dbReference type="EMBL" id="SFO32686.1"/>
    </source>
</evidence>
<dbReference type="Proteomes" id="UP000183413">
    <property type="component" value="Unassembled WGS sequence"/>
</dbReference>
<evidence type="ECO:0000256" key="1">
    <source>
        <dbReference type="SAM" id="MobiDB-lite"/>
    </source>
</evidence>
<feature type="region of interest" description="Disordered" evidence="1">
    <location>
        <begin position="81"/>
        <end position="104"/>
    </location>
</feature>
<reference evidence="2 3" key="1">
    <citation type="submission" date="2016-10" db="EMBL/GenBank/DDBJ databases">
        <authorList>
            <person name="de Groot N.N."/>
        </authorList>
    </citation>
    <scope>NUCLEOTIDE SEQUENCE [LARGE SCALE GENOMIC DNA]</scope>
    <source>
        <strain evidence="2 3">DSM 43067</strain>
    </source>
</reference>
<organism evidence="2 3">
    <name type="scientific">Actinomadura madurae</name>
    <dbReference type="NCBI Taxonomy" id="1993"/>
    <lineage>
        <taxon>Bacteria</taxon>
        <taxon>Bacillati</taxon>
        <taxon>Actinomycetota</taxon>
        <taxon>Actinomycetes</taxon>
        <taxon>Streptosporangiales</taxon>
        <taxon>Thermomonosporaceae</taxon>
        <taxon>Actinomadura</taxon>
    </lineage>
</organism>
<dbReference type="InParanoid" id="A0A1I5G9Q7"/>
<dbReference type="STRING" id="1993.SAMN04489713_10598"/>
<gene>
    <name evidence="2" type="ORF">SAMN04489713_10598</name>
</gene>
<keyword evidence="3" id="KW-1185">Reference proteome</keyword>
<protein>
    <submittedName>
        <fullName evidence="2">Uncharacterized protein</fullName>
    </submittedName>
</protein>
<dbReference type="EMBL" id="FOVH01000005">
    <property type="protein sequence ID" value="SFO32686.1"/>
    <property type="molecule type" value="Genomic_DNA"/>
</dbReference>
<dbReference type="OrthoDB" id="1495537at2"/>
<proteinExistence type="predicted"/>
<dbReference type="GeneID" id="99651857"/>
<name>A0A1I5G9Q7_9ACTN</name>